<sequence length="367" mass="40371">MARWQIVLLKLHRQFESALKDTDRMNLKQLSQKLGLSQTTVSRALNGYPEVNEATRMRVERAAAQYHYRPSTRAKGLATGKALAIGHVIPISSKHEMVNPIFGDFIAGAGETYARHGYEMILCTADDGQEEQVYRGLKARRAVDGVVVHGPRLDDSRIRLLHDIGLPFVVHGRSSGATLPYAWLDVNNRHAFQRATDFLLDLGHLRIGLINGMEFMDFAHRRRDGYTIALLARGVPVDPSIMRSSEMTEDFGYQSTRDMLALGDPPTALLCASLISALGARRAVEEAGLIMGRDVSIITHDDDLSYLKNGGDIPIFTATRSSVRAAGARLAEILLGGIADPELLHQNVLLEAELMVGRSTGPAPRKD</sequence>
<dbReference type="EMBL" id="AAMS01000012">
    <property type="protein sequence ID" value="EAQ05204.1"/>
    <property type="molecule type" value="Genomic_DNA"/>
</dbReference>
<protein>
    <submittedName>
        <fullName evidence="5">Putative transcription regulator protein</fullName>
    </submittedName>
</protein>
<evidence type="ECO:0000259" key="4">
    <source>
        <dbReference type="PROSITE" id="PS50932"/>
    </source>
</evidence>
<dbReference type="Gene3D" id="1.10.260.40">
    <property type="entry name" value="lambda repressor-like DNA-binding domains"/>
    <property type="match status" value="1"/>
</dbReference>
<dbReference type="InterPro" id="IPR001761">
    <property type="entry name" value="Peripla_BP/Lac1_sug-bd_dom"/>
</dbReference>
<evidence type="ECO:0000313" key="5">
    <source>
        <dbReference type="EMBL" id="EAQ05204.1"/>
    </source>
</evidence>
<dbReference type="CDD" id="cd20010">
    <property type="entry name" value="PBP1_AglR-like"/>
    <property type="match status" value="1"/>
</dbReference>
<feature type="domain" description="HTH lacI-type" evidence="4">
    <location>
        <begin position="25"/>
        <end position="79"/>
    </location>
</feature>
<dbReference type="Gene3D" id="3.40.50.2300">
    <property type="match status" value="2"/>
</dbReference>
<evidence type="ECO:0000256" key="2">
    <source>
        <dbReference type="ARBA" id="ARBA00023125"/>
    </source>
</evidence>
<keyword evidence="3" id="KW-0804">Transcription</keyword>
<dbReference type="STRING" id="314232.SKA53_03274"/>
<dbReference type="Proteomes" id="UP000004507">
    <property type="component" value="Unassembled WGS sequence"/>
</dbReference>
<dbReference type="Pfam" id="PF00356">
    <property type="entry name" value="LacI"/>
    <property type="match status" value="1"/>
</dbReference>
<dbReference type="GO" id="GO:0000976">
    <property type="term" value="F:transcription cis-regulatory region binding"/>
    <property type="evidence" value="ECO:0007669"/>
    <property type="project" value="TreeGrafter"/>
</dbReference>
<reference evidence="5 6" key="1">
    <citation type="submission" date="2006-01" db="EMBL/GenBank/DDBJ databases">
        <authorList>
            <person name="Hagstrom A."/>
            <person name="Ferriera S."/>
            <person name="Johnson J."/>
            <person name="Kravitz S."/>
            <person name="Halpern A."/>
            <person name="Remington K."/>
            <person name="Beeson K."/>
            <person name="Tran B."/>
            <person name="Rogers Y.-H."/>
            <person name="Friedman R."/>
            <person name="Venter J.C."/>
        </authorList>
    </citation>
    <scope>NUCLEOTIDE SEQUENCE [LARGE SCALE GENOMIC DNA]</scope>
    <source>
        <strain evidence="5 6">SKA53</strain>
    </source>
</reference>
<keyword evidence="2" id="KW-0238">DNA-binding</keyword>
<evidence type="ECO:0000313" key="6">
    <source>
        <dbReference type="Proteomes" id="UP000004507"/>
    </source>
</evidence>
<dbReference type="Pfam" id="PF00532">
    <property type="entry name" value="Peripla_BP_1"/>
    <property type="match status" value="1"/>
</dbReference>
<dbReference type="PANTHER" id="PTHR30146">
    <property type="entry name" value="LACI-RELATED TRANSCRIPTIONAL REPRESSOR"/>
    <property type="match status" value="1"/>
</dbReference>
<dbReference type="eggNOG" id="COG1609">
    <property type="taxonomic scope" value="Bacteria"/>
</dbReference>
<dbReference type="SUPFAM" id="SSF47413">
    <property type="entry name" value="lambda repressor-like DNA-binding domains"/>
    <property type="match status" value="1"/>
</dbReference>
<evidence type="ECO:0000256" key="1">
    <source>
        <dbReference type="ARBA" id="ARBA00023015"/>
    </source>
</evidence>
<name>A3V9E8_9RHOB</name>
<gene>
    <name evidence="5" type="ORF">SKA53_03274</name>
</gene>
<comment type="caution">
    <text evidence="5">The sequence shown here is derived from an EMBL/GenBank/DDBJ whole genome shotgun (WGS) entry which is preliminary data.</text>
</comment>
<proteinExistence type="predicted"/>
<dbReference type="GO" id="GO:0003700">
    <property type="term" value="F:DNA-binding transcription factor activity"/>
    <property type="evidence" value="ECO:0007669"/>
    <property type="project" value="TreeGrafter"/>
</dbReference>
<dbReference type="SUPFAM" id="SSF53822">
    <property type="entry name" value="Periplasmic binding protein-like I"/>
    <property type="match status" value="1"/>
</dbReference>
<dbReference type="PANTHER" id="PTHR30146:SF109">
    <property type="entry name" value="HTH-TYPE TRANSCRIPTIONAL REGULATOR GALS"/>
    <property type="match status" value="1"/>
</dbReference>
<dbReference type="CDD" id="cd01392">
    <property type="entry name" value="HTH_LacI"/>
    <property type="match status" value="1"/>
</dbReference>
<evidence type="ECO:0000256" key="3">
    <source>
        <dbReference type="ARBA" id="ARBA00023163"/>
    </source>
</evidence>
<dbReference type="PROSITE" id="PS50932">
    <property type="entry name" value="HTH_LACI_2"/>
    <property type="match status" value="1"/>
</dbReference>
<dbReference type="SMART" id="SM00354">
    <property type="entry name" value="HTH_LACI"/>
    <property type="match status" value="1"/>
</dbReference>
<keyword evidence="1" id="KW-0805">Transcription regulation</keyword>
<accession>A3V9E8</accession>
<keyword evidence="6" id="KW-1185">Reference proteome</keyword>
<dbReference type="AlphaFoldDB" id="A3V9E8"/>
<dbReference type="InterPro" id="IPR000843">
    <property type="entry name" value="HTH_LacI"/>
</dbReference>
<dbReference type="InterPro" id="IPR010982">
    <property type="entry name" value="Lambda_DNA-bd_dom_sf"/>
</dbReference>
<dbReference type="HOGENOM" id="CLU_037628_6_1_5"/>
<dbReference type="InterPro" id="IPR028082">
    <property type="entry name" value="Peripla_BP_I"/>
</dbReference>
<organism evidence="5 6">
    <name type="scientific">Yoonia vestfoldensis SKA53</name>
    <dbReference type="NCBI Taxonomy" id="314232"/>
    <lineage>
        <taxon>Bacteria</taxon>
        <taxon>Pseudomonadati</taxon>
        <taxon>Pseudomonadota</taxon>
        <taxon>Alphaproteobacteria</taxon>
        <taxon>Rhodobacterales</taxon>
        <taxon>Paracoccaceae</taxon>
        <taxon>Yoonia</taxon>
    </lineage>
</organism>